<dbReference type="GO" id="GO:0033958">
    <property type="term" value="F:DNA-deoxyinosine glycosylase activity"/>
    <property type="evidence" value="ECO:0007669"/>
    <property type="project" value="UniProtKB-EC"/>
</dbReference>
<reference evidence="2" key="1">
    <citation type="submission" date="2020-10" db="EMBL/GenBank/DDBJ databases">
        <authorList>
            <person name="Gilroy R."/>
        </authorList>
    </citation>
    <scope>NUCLEOTIDE SEQUENCE</scope>
    <source>
        <strain evidence="2">ChiSjej6B24-2974</strain>
    </source>
</reference>
<keyword evidence="2" id="KW-0326">Glycosidase</keyword>
<comment type="caution">
    <text evidence="2">The sequence shown here is derived from an EMBL/GenBank/DDBJ whole genome shotgun (WGS) entry which is preliminary data.</text>
</comment>
<dbReference type="InterPro" id="IPR036895">
    <property type="entry name" value="Uracil-DNA_glycosylase-like_sf"/>
</dbReference>
<evidence type="ECO:0000313" key="2">
    <source>
        <dbReference type="EMBL" id="HIQ82611.1"/>
    </source>
</evidence>
<dbReference type="SMART" id="SM00986">
    <property type="entry name" value="UDG"/>
    <property type="match status" value="1"/>
</dbReference>
<reference evidence="2" key="2">
    <citation type="journal article" date="2021" name="PeerJ">
        <title>Extensive microbial diversity within the chicken gut microbiome revealed by metagenomics and culture.</title>
        <authorList>
            <person name="Gilroy R."/>
            <person name="Ravi A."/>
            <person name="Getino M."/>
            <person name="Pursley I."/>
            <person name="Horton D.L."/>
            <person name="Alikhan N.F."/>
            <person name="Baker D."/>
            <person name="Gharbi K."/>
            <person name="Hall N."/>
            <person name="Watson M."/>
            <person name="Adriaenssens E.M."/>
            <person name="Foster-Nyarko E."/>
            <person name="Jarju S."/>
            <person name="Secka A."/>
            <person name="Antonio M."/>
            <person name="Oren A."/>
            <person name="Chaudhuri R.R."/>
            <person name="La Ragione R."/>
            <person name="Hildebrand F."/>
            <person name="Pallen M.J."/>
        </authorList>
    </citation>
    <scope>NUCLEOTIDE SEQUENCE</scope>
    <source>
        <strain evidence="2">ChiSjej6B24-2974</strain>
    </source>
</reference>
<proteinExistence type="predicted"/>
<dbReference type="Pfam" id="PF03167">
    <property type="entry name" value="UDG"/>
    <property type="match status" value="1"/>
</dbReference>
<dbReference type="AlphaFoldDB" id="A0A9D1CWB9"/>
<dbReference type="EC" id="3.2.2.15" evidence="2"/>
<dbReference type="SMART" id="SM00987">
    <property type="entry name" value="UreE_C"/>
    <property type="match status" value="1"/>
</dbReference>
<gene>
    <name evidence="2" type="ORF">IAA52_05855</name>
</gene>
<evidence type="ECO:0000313" key="3">
    <source>
        <dbReference type="Proteomes" id="UP000824260"/>
    </source>
</evidence>
<dbReference type="NCBIfam" id="TIGR04274">
    <property type="entry name" value="hypoxanDNAglyco"/>
    <property type="match status" value="1"/>
</dbReference>
<keyword evidence="2" id="KW-0378">Hydrolase</keyword>
<feature type="domain" description="Uracil-DNA glycosylase-like" evidence="1">
    <location>
        <begin position="8"/>
        <end position="159"/>
    </location>
</feature>
<evidence type="ECO:0000259" key="1">
    <source>
        <dbReference type="SMART" id="SM00986"/>
    </source>
</evidence>
<dbReference type="EMBL" id="DVFZ01000055">
    <property type="protein sequence ID" value="HIQ82611.1"/>
    <property type="molecule type" value="Genomic_DNA"/>
</dbReference>
<dbReference type="SUPFAM" id="SSF52141">
    <property type="entry name" value="Uracil-DNA glycosylase-like"/>
    <property type="match status" value="1"/>
</dbReference>
<sequence>MERIVSYAPVADDNCRTLILGTAPSVESLRAGFYYAHPRNAFWRILADVFCRPAPQTVAEKKVLLLDNRLALWDVLHTCARKGSLDSAIRNAEANDFAAFFRRYPAIERVLFNGAAAQKLFCRLCAPALGGRESVRLPSTSPAYTLSYEQKLQQWRKELLP</sequence>
<dbReference type="Gene3D" id="3.40.470.10">
    <property type="entry name" value="Uracil-DNA glycosylase-like domain"/>
    <property type="match status" value="1"/>
</dbReference>
<protein>
    <submittedName>
        <fullName evidence="2">DNA-deoxyinosine glycosylase</fullName>
        <ecNumber evidence="2">3.2.2.15</ecNumber>
    </submittedName>
</protein>
<dbReference type="InterPro" id="IPR005122">
    <property type="entry name" value="Uracil-DNA_glycosylase-like"/>
</dbReference>
<dbReference type="Proteomes" id="UP000824260">
    <property type="component" value="Unassembled WGS sequence"/>
</dbReference>
<organism evidence="2 3">
    <name type="scientific">Candidatus Pullichristensenella stercorigallinarum</name>
    <dbReference type="NCBI Taxonomy" id="2840909"/>
    <lineage>
        <taxon>Bacteria</taxon>
        <taxon>Bacillati</taxon>
        <taxon>Bacillota</taxon>
        <taxon>Clostridia</taxon>
        <taxon>Candidatus Pullichristensenella</taxon>
    </lineage>
</organism>
<accession>A0A9D1CWB9</accession>
<name>A0A9D1CWB9_9FIRM</name>
<dbReference type="InterPro" id="IPR026353">
    <property type="entry name" value="Hypoxan-DNA_Glyclase"/>
</dbReference>
<dbReference type="CDD" id="cd10032">
    <property type="entry name" value="UDG-F6_HDG"/>
    <property type="match status" value="1"/>
</dbReference>